<protein>
    <recommendedName>
        <fullName evidence="4">ATP synthase protein I</fullName>
    </recommendedName>
</protein>
<accession>A0ABQ6XRQ8</accession>
<evidence type="ECO:0000313" key="2">
    <source>
        <dbReference type="EMBL" id="KAF0648439.1"/>
    </source>
</evidence>
<reference evidence="2 3" key="1">
    <citation type="submission" date="2013-05" db="EMBL/GenBank/DDBJ databases">
        <title>Genome Sequence of Streptomyces fradiae.</title>
        <authorList>
            <person name="Kirby R."/>
        </authorList>
    </citation>
    <scope>NUCLEOTIDE SEQUENCE [LARGE SCALE GENOMIC DNA]</scope>
    <source>
        <strain evidence="2 3">ATCC 10745</strain>
    </source>
</reference>
<dbReference type="EMBL" id="ASYR01000024">
    <property type="protein sequence ID" value="KAF0648439.1"/>
    <property type="molecule type" value="Genomic_DNA"/>
</dbReference>
<keyword evidence="1" id="KW-1133">Transmembrane helix</keyword>
<keyword evidence="1" id="KW-0812">Transmembrane</keyword>
<proteinExistence type="predicted"/>
<feature type="transmembrane region" description="Helical" evidence="1">
    <location>
        <begin position="60"/>
        <end position="77"/>
    </location>
</feature>
<feature type="transmembrane region" description="Helical" evidence="1">
    <location>
        <begin position="83"/>
        <end position="102"/>
    </location>
</feature>
<evidence type="ECO:0000313" key="3">
    <source>
        <dbReference type="Proteomes" id="UP000731519"/>
    </source>
</evidence>
<gene>
    <name evidence="2" type="ORF">K701_18605</name>
</gene>
<sequence length="134" mass="13874">MPTAAVGVLAAAVSAVTAGAKGAIGSVLGVLVVLVFMAAGQLALQYVAKAMPQLFQGMGLMIYSVQLVLLLVFVMAVRDTTAFDLQAMAFTLVAAVVVWIAAQARAGLKARTPYVEPALETPHQPQGAEVPHEK</sequence>
<keyword evidence="1" id="KW-0472">Membrane</keyword>
<organism evidence="2 3">
    <name type="scientific">Streptomyces fradiae ATCC 10745 = DSM 40063</name>
    <dbReference type="NCBI Taxonomy" id="1319510"/>
    <lineage>
        <taxon>Bacteria</taxon>
        <taxon>Bacillati</taxon>
        <taxon>Actinomycetota</taxon>
        <taxon>Actinomycetes</taxon>
        <taxon>Kitasatosporales</taxon>
        <taxon>Streptomycetaceae</taxon>
        <taxon>Streptomyces</taxon>
    </lineage>
</organism>
<comment type="caution">
    <text evidence="2">The sequence shown here is derived from an EMBL/GenBank/DDBJ whole genome shotgun (WGS) entry which is preliminary data.</text>
</comment>
<evidence type="ECO:0008006" key="4">
    <source>
        <dbReference type="Google" id="ProtNLM"/>
    </source>
</evidence>
<name>A0ABQ6XRQ8_STRFR</name>
<evidence type="ECO:0000256" key="1">
    <source>
        <dbReference type="SAM" id="Phobius"/>
    </source>
</evidence>
<keyword evidence="3" id="KW-1185">Reference proteome</keyword>
<dbReference type="Proteomes" id="UP000731519">
    <property type="component" value="Unassembled WGS sequence"/>
</dbReference>